<evidence type="ECO:0000313" key="4">
    <source>
        <dbReference type="EMBL" id="CAL5985308.1"/>
    </source>
</evidence>
<dbReference type="InterPro" id="IPR001005">
    <property type="entry name" value="SANT/Myb"/>
</dbReference>
<evidence type="ECO:0000259" key="2">
    <source>
        <dbReference type="SMART" id="SM00717"/>
    </source>
</evidence>
<dbReference type="EMBL" id="CAXDID020000018">
    <property type="protein sequence ID" value="CAL5985308.1"/>
    <property type="molecule type" value="Genomic_DNA"/>
</dbReference>
<gene>
    <name evidence="3" type="ORF">HINF_LOCUS40511</name>
    <name evidence="4" type="ORF">HINF_LOCUS8769</name>
</gene>
<reference evidence="3" key="1">
    <citation type="submission" date="2023-06" db="EMBL/GenBank/DDBJ databases">
        <authorList>
            <person name="Kurt Z."/>
        </authorList>
    </citation>
    <scope>NUCLEOTIDE SEQUENCE</scope>
</reference>
<sequence length="94" mass="11660">MNFESNQQQIQQPRTNNRWSADEQKLFQHLYQMYKKQFNRYVPHFVNRTETQIKSFYFNILHKNREIASKEREKQNKKEESSQITLIVFDNFVQ</sequence>
<dbReference type="CDD" id="cd00167">
    <property type="entry name" value="SANT"/>
    <property type="match status" value="1"/>
</dbReference>
<name>A0AA86Q932_9EUKA</name>
<dbReference type="EMBL" id="CATOUU010000834">
    <property type="protein sequence ID" value="CAI9952866.1"/>
    <property type="molecule type" value="Genomic_DNA"/>
</dbReference>
<proteinExistence type="predicted"/>
<evidence type="ECO:0000313" key="5">
    <source>
        <dbReference type="Proteomes" id="UP001642409"/>
    </source>
</evidence>
<dbReference type="SMART" id="SM00717">
    <property type="entry name" value="SANT"/>
    <property type="match status" value="1"/>
</dbReference>
<reference evidence="4 5" key="2">
    <citation type="submission" date="2024-07" db="EMBL/GenBank/DDBJ databases">
        <authorList>
            <person name="Akdeniz Z."/>
        </authorList>
    </citation>
    <scope>NUCLEOTIDE SEQUENCE [LARGE SCALE GENOMIC DNA]</scope>
</reference>
<evidence type="ECO:0000256" key="1">
    <source>
        <dbReference type="SAM" id="MobiDB-lite"/>
    </source>
</evidence>
<dbReference type="SUPFAM" id="SSF46689">
    <property type="entry name" value="Homeodomain-like"/>
    <property type="match status" value="1"/>
</dbReference>
<dbReference type="Proteomes" id="UP001642409">
    <property type="component" value="Unassembled WGS sequence"/>
</dbReference>
<protein>
    <submittedName>
        <fullName evidence="3">SANT/Myb domain</fullName>
    </submittedName>
    <submittedName>
        <fullName evidence="4">SANT/Myb_domain</fullName>
    </submittedName>
</protein>
<accession>A0AA86Q932</accession>
<dbReference type="Gene3D" id="1.10.10.60">
    <property type="entry name" value="Homeodomain-like"/>
    <property type="match status" value="1"/>
</dbReference>
<feature type="region of interest" description="Disordered" evidence="1">
    <location>
        <begin position="1"/>
        <end position="20"/>
    </location>
</feature>
<dbReference type="InterPro" id="IPR009057">
    <property type="entry name" value="Homeodomain-like_sf"/>
</dbReference>
<evidence type="ECO:0000313" key="3">
    <source>
        <dbReference type="EMBL" id="CAI9952866.1"/>
    </source>
</evidence>
<dbReference type="Pfam" id="PF00249">
    <property type="entry name" value="Myb_DNA-binding"/>
    <property type="match status" value="1"/>
</dbReference>
<feature type="domain" description="Myb-like" evidence="2">
    <location>
        <begin position="15"/>
        <end position="63"/>
    </location>
</feature>
<dbReference type="AlphaFoldDB" id="A0AA86Q932"/>
<comment type="caution">
    <text evidence="3">The sequence shown here is derived from an EMBL/GenBank/DDBJ whole genome shotgun (WGS) entry which is preliminary data.</text>
</comment>
<keyword evidence="5" id="KW-1185">Reference proteome</keyword>
<organism evidence="3">
    <name type="scientific">Hexamita inflata</name>
    <dbReference type="NCBI Taxonomy" id="28002"/>
    <lineage>
        <taxon>Eukaryota</taxon>
        <taxon>Metamonada</taxon>
        <taxon>Diplomonadida</taxon>
        <taxon>Hexamitidae</taxon>
        <taxon>Hexamitinae</taxon>
        <taxon>Hexamita</taxon>
    </lineage>
</organism>
<feature type="compositionally biased region" description="Polar residues" evidence="1">
    <location>
        <begin position="1"/>
        <end position="19"/>
    </location>
</feature>